<dbReference type="PRINTS" id="PR00778">
    <property type="entry name" value="HTHARSR"/>
</dbReference>
<accession>A0A7K1LKY6</accession>
<dbReference type="OrthoDB" id="3628603at2"/>
<dbReference type="PROSITE" id="PS50987">
    <property type="entry name" value="HTH_ARSR_2"/>
    <property type="match status" value="1"/>
</dbReference>
<keyword evidence="3" id="KW-1185">Reference proteome</keyword>
<dbReference type="SMART" id="SM00418">
    <property type="entry name" value="HTH_ARSR"/>
    <property type="match status" value="1"/>
</dbReference>
<dbReference type="RefSeq" id="WP_129316167.1">
    <property type="nucleotide sequence ID" value="NZ_NOIQ01000019.1"/>
</dbReference>
<dbReference type="AlphaFoldDB" id="A0A7K1LKY6"/>
<dbReference type="NCBIfam" id="NF033788">
    <property type="entry name" value="HTH_metalloreg"/>
    <property type="match status" value="1"/>
</dbReference>
<sequence>MNLDRAFAALADPTRRAIIDRLRGGDLSSGELAEPLPISRPAVSQHLRVLEEARLITRSKSAQKRIVSLSTDELTSVAEWLMATHDEWQQKFDNLDRALASESREETPPDKA</sequence>
<dbReference type="InterPro" id="IPR001845">
    <property type="entry name" value="HTH_ArsR_DNA-bd_dom"/>
</dbReference>
<proteinExistence type="predicted"/>
<evidence type="ECO:0000313" key="2">
    <source>
        <dbReference type="EMBL" id="MUN55861.1"/>
    </source>
</evidence>
<dbReference type="InterPro" id="IPR036388">
    <property type="entry name" value="WH-like_DNA-bd_sf"/>
</dbReference>
<dbReference type="Pfam" id="PF12840">
    <property type="entry name" value="HTH_20"/>
    <property type="match status" value="1"/>
</dbReference>
<dbReference type="Proteomes" id="UP000462152">
    <property type="component" value="Unassembled WGS sequence"/>
</dbReference>
<dbReference type="InterPro" id="IPR011991">
    <property type="entry name" value="ArsR-like_HTH"/>
</dbReference>
<evidence type="ECO:0000313" key="3">
    <source>
        <dbReference type="Proteomes" id="UP000462152"/>
    </source>
</evidence>
<dbReference type="GO" id="GO:0003700">
    <property type="term" value="F:DNA-binding transcription factor activity"/>
    <property type="evidence" value="ECO:0007669"/>
    <property type="project" value="InterPro"/>
</dbReference>
<name>A0A7K1LKY6_9MICC</name>
<dbReference type="Gene3D" id="1.10.10.10">
    <property type="entry name" value="Winged helix-like DNA-binding domain superfamily/Winged helix DNA-binding domain"/>
    <property type="match status" value="1"/>
</dbReference>
<dbReference type="PANTHER" id="PTHR38600">
    <property type="entry name" value="TRANSCRIPTIONAL REGULATORY PROTEIN"/>
    <property type="match status" value="1"/>
</dbReference>
<evidence type="ECO:0000259" key="1">
    <source>
        <dbReference type="PROSITE" id="PS50987"/>
    </source>
</evidence>
<comment type="caution">
    <text evidence="2">The sequence shown here is derived from an EMBL/GenBank/DDBJ whole genome shotgun (WGS) entry which is preliminary data.</text>
</comment>
<gene>
    <name evidence="2" type="ORF">GMA10_11700</name>
</gene>
<feature type="domain" description="HTH arsR-type" evidence="1">
    <location>
        <begin position="1"/>
        <end position="89"/>
    </location>
</feature>
<protein>
    <submittedName>
        <fullName evidence="2">Metalloregulator ArsR/SmtB family transcription factor</fullName>
    </submittedName>
</protein>
<organism evidence="2 3">
    <name type="scientific">Rothia koreensis</name>
    <dbReference type="NCBI Taxonomy" id="592378"/>
    <lineage>
        <taxon>Bacteria</taxon>
        <taxon>Bacillati</taxon>
        <taxon>Actinomycetota</taxon>
        <taxon>Actinomycetes</taxon>
        <taxon>Micrococcales</taxon>
        <taxon>Micrococcaceae</taxon>
        <taxon>Rothia</taxon>
    </lineage>
</organism>
<dbReference type="PANTHER" id="PTHR38600:SF2">
    <property type="entry name" value="SLL0088 PROTEIN"/>
    <property type="match status" value="1"/>
</dbReference>
<dbReference type="InterPro" id="IPR036390">
    <property type="entry name" value="WH_DNA-bd_sf"/>
</dbReference>
<dbReference type="CDD" id="cd00090">
    <property type="entry name" value="HTH_ARSR"/>
    <property type="match status" value="1"/>
</dbReference>
<reference evidence="2 3" key="1">
    <citation type="submission" date="2019-12" db="EMBL/GenBank/DDBJ databases">
        <authorList>
            <person name="Li J."/>
            <person name="Shi Y."/>
            <person name="Xu G."/>
            <person name="Xiao D."/>
            <person name="Ran X."/>
        </authorList>
    </citation>
    <scope>NUCLEOTIDE SEQUENCE [LARGE SCALE GENOMIC DNA]</scope>
    <source>
        <strain evidence="2 3">JCM 15915</strain>
    </source>
</reference>
<dbReference type="EMBL" id="WOGT01000009">
    <property type="protein sequence ID" value="MUN55861.1"/>
    <property type="molecule type" value="Genomic_DNA"/>
</dbReference>
<dbReference type="SUPFAM" id="SSF46785">
    <property type="entry name" value="Winged helix' DNA-binding domain"/>
    <property type="match status" value="1"/>
</dbReference>